<comment type="caution">
    <text evidence="2">The sequence shown here is derived from an EMBL/GenBank/DDBJ whole genome shotgun (WGS) entry which is preliminary data.</text>
</comment>
<feature type="compositionally biased region" description="Polar residues" evidence="1">
    <location>
        <begin position="354"/>
        <end position="365"/>
    </location>
</feature>
<feature type="compositionally biased region" description="Low complexity" evidence="1">
    <location>
        <begin position="318"/>
        <end position="329"/>
    </location>
</feature>
<keyword evidence="3" id="KW-1185">Reference proteome</keyword>
<dbReference type="EMBL" id="JABELV010000115">
    <property type="protein sequence ID" value="KAG7530535.1"/>
    <property type="molecule type" value="Genomic_DNA"/>
</dbReference>
<organism evidence="2 3">
    <name type="scientific">Filobasidium floriforme</name>
    <dbReference type="NCBI Taxonomy" id="5210"/>
    <lineage>
        <taxon>Eukaryota</taxon>
        <taxon>Fungi</taxon>
        <taxon>Dikarya</taxon>
        <taxon>Basidiomycota</taxon>
        <taxon>Agaricomycotina</taxon>
        <taxon>Tremellomycetes</taxon>
        <taxon>Filobasidiales</taxon>
        <taxon>Filobasidiaceae</taxon>
        <taxon>Filobasidium</taxon>
    </lineage>
</organism>
<dbReference type="PANTHER" id="PTHR15141">
    <property type="entry name" value="TRANSCRIPTION ELONGATION FACTOR B POLYPEPTIDE 3"/>
    <property type="match status" value="1"/>
</dbReference>
<evidence type="ECO:0000256" key="1">
    <source>
        <dbReference type="SAM" id="MobiDB-lite"/>
    </source>
</evidence>
<evidence type="ECO:0000313" key="2">
    <source>
        <dbReference type="EMBL" id="KAG7530535.1"/>
    </source>
</evidence>
<dbReference type="GO" id="GO:0006368">
    <property type="term" value="P:transcription elongation by RNA polymerase II"/>
    <property type="evidence" value="ECO:0007669"/>
    <property type="project" value="InterPro"/>
</dbReference>
<dbReference type="OrthoDB" id="21513at2759"/>
<gene>
    <name evidence="2" type="ORF">FFLO_04961</name>
</gene>
<dbReference type="GO" id="GO:0070449">
    <property type="term" value="C:elongin complex"/>
    <property type="evidence" value="ECO:0007669"/>
    <property type="project" value="InterPro"/>
</dbReference>
<dbReference type="InterPro" id="IPR010684">
    <property type="entry name" value="RNA_pol_II_trans_fac_SIII_A"/>
</dbReference>
<dbReference type="Pfam" id="PF06881">
    <property type="entry name" value="Elongin_A"/>
    <property type="match status" value="1"/>
</dbReference>
<dbReference type="PANTHER" id="PTHR15141:SF76">
    <property type="entry name" value="TRANSCRIPTION ELONGATION FACTOR B POLYPEPTIDE 3"/>
    <property type="match status" value="1"/>
</dbReference>
<dbReference type="InterPro" id="IPR051870">
    <property type="entry name" value="Elongin-A_domain"/>
</dbReference>
<dbReference type="AlphaFoldDB" id="A0A8K0JHV4"/>
<feature type="region of interest" description="Disordered" evidence="1">
    <location>
        <begin position="209"/>
        <end position="254"/>
    </location>
</feature>
<name>A0A8K0JHV4_9TREE</name>
<proteinExistence type="predicted"/>
<dbReference type="Proteomes" id="UP000812966">
    <property type="component" value="Unassembled WGS sequence"/>
</dbReference>
<sequence length="395" mass="43441">MEDSNYDWLEYEEEHDQGPVGPRTLLDFCQGVVMRCASRYDDVGPLRYHQHPLFFQTMEPLQLAQIEDNSPILKTETNHLWKEILRKKDPEVYTKYNSRSEAPRSWRKVYMKVLEKESQRRANAAEHMKMLYQQEASRKSERIVTVLEGPVNPSVVGGGGWHFGRRGGGSAAAPKTMMGKIKEQSRAENPGHYLRRPFTYAIVTRPCAPTSTTKAAVTTASSPKSRSNDNEEGNSKKDQGKGKEGRDFDFFAAGGSSVPALRKNTVRRQIVANGKASTSVTLTQTAPQSTTALTAVPVSGTTKISSSIHSTPSRIPNSTATTSSTSSSTIAGSKRSRPPESESVVIDVDVDAYETSSPAGTTTSSMPPPSARLRHRSISSGDGLFRPQRKKTRFG</sequence>
<accession>A0A8K0JHV4</accession>
<protein>
    <submittedName>
        <fullName evidence="2">Uncharacterized protein</fullName>
    </submittedName>
</protein>
<feature type="compositionally biased region" description="Polar residues" evidence="1">
    <location>
        <begin position="303"/>
        <end position="317"/>
    </location>
</feature>
<dbReference type="Gene3D" id="6.10.250.3180">
    <property type="match status" value="1"/>
</dbReference>
<feature type="compositionally biased region" description="Basic and acidic residues" evidence="1">
    <location>
        <begin position="226"/>
        <end position="249"/>
    </location>
</feature>
<reference evidence="2" key="1">
    <citation type="submission" date="2020-04" db="EMBL/GenBank/DDBJ databases">
        <title>Analysis of mating type loci in Filobasidium floriforme.</title>
        <authorList>
            <person name="Nowrousian M."/>
        </authorList>
    </citation>
    <scope>NUCLEOTIDE SEQUENCE</scope>
    <source>
        <strain evidence="2">CBS 6242</strain>
    </source>
</reference>
<feature type="region of interest" description="Disordered" evidence="1">
    <location>
        <begin position="303"/>
        <end position="395"/>
    </location>
</feature>
<evidence type="ECO:0000313" key="3">
    <source>
        <dbReference type="Proteomes" id="UP000812966"/>
    </source>
</evidence>
<feature type="compositionally biased region" description="Low complexity" evidence="1">
    <location>
        <begin position="209"/>
        <end position="225"/>
    </location>
</feature>